<dbReference type="AlphaFoldDB" id="A0A5B0SGA0"/>
<dbReference type="EMBL" id="VDEP01000035">
    <property type="protein sequence ID" value="KAA1136253.1"/>
    <property type="molecule type" value="Genomic_DNA"/>
</dbReference>
<evidence type="ECO:0000256" key="1">
    <source>
        <dbReference type="SAM" id="MobiDB-lite"/>
    </source>
</evidence>
<evidence type="ECO:0000313" key="4">
    <source>
        <dbReference type="Proteomes" id="UP000325313"/>
    </source>
</evidence>
<proteinExistence type="predicted"/>
<feature type="region of interest" description="Disordered" evidence="1">
    <location>
        <begin position="127"/>
        <end position="159"/>
    </location>
</feature>
<gene>
    <name evidence="3" type="ORF">PGTUg99_013322</name>
</gene>
<evidence type="ECO:0008006" key="5">
    <source>
        <dbReference type="Google" id="ProtNLM"/>
    </source>
</evidence>
<organism evidence="3 4">
    <name type="scientific">Puccinia graminis f. sp. tritici</name>
    <dbReference type="NCBI Taxonomy" id="56615"/>
    <lineage>
        <taxon>Eukaryota</taxon>
        <taxon>Fungi</taxon>
        <taxon>Dikarya</taxon>
        <taxon>Basidiomycota</taxon>
        <taxon>Pucciniomycotina</taxon>
        <taxon>Pucciniomycetes</taxon>
        <taxon>Pucciniales</taxon>
        <taxon>Pucciniaceae</taxon>
        <taxon>Puccinia</taxon>
    </lineage>
</organism>
<evidence type="ECO:0000313" key="3">
    <source>
        <dbReference type="EMBL" id="KAA1136253.1"/>
    </source>
</evidence>
<evidence type="ECO:0000256" key="2">
    <source>
        <dbReference type="SAM" id="SignalP"/>
    </source>
</evidence>
<feature type="signal peptide" evidence="2">
    <location>
        <begin position="1"/>
        <end position="23"/>
    </location>
</feature>
<sequence length="159" mass="16855">MVSLFLQTLLAAMLVSVMPSTNSSSSSSQGATYINGQQVGGHCEASKNGYSSGCQDPNFNAIPDTITTITPGDFMPFGFPPLPNMDNFANNFQFPNFANGFPFNNFPDFSFPPFNPISSFNNNFNAPGSWNNPTGFNGAGSPNPATSKPQAPKPASPKN</sequence>
<feature type="chain" id="PRO_5023050156" description="Secreted protein" evidence="2">
    <location>
        <begin position="24"/>
        <end position="159"/>
    </location>
</feature>
<comment type="caution">
    <text evidence="3">The sequence shown here is derived from an EMBL/GenBank/DDBJ whole genome shotgun (WGS) entry which is preliminary data.</text>
</comment>
<accession>A0A5B0SGA0</accession>
<name>A0A5B0SGA0_PUCGR</name>
<protein>
    <recommendedName>
        <fullName evidence="5">Secreted protein</fullName>
    </recommendedName>
</protein>
<dbReference type="Proteomes" id="UP000325313">
    <property type="component" value="Unassembled WGS sequence"/>
</dbReference>
<keyword evidence="2" id="KW-0732">Signal</keyword>
<reference evidence="3 4" key="1">
    <citation type="submission" date="2019-05" db="EMBL/GenBank/DDBJ databases">
        <title>Emergence of the Ug99 lineage of the wheat stem rust pathogen through somatic hybridization.</title>
        <authorList>
            <person name="Li F."/>
            <person name="Upadhyaya N.M."/>
            <person name="Sperschneider J."/>
            <person name="Matny O."/>
            <person name="Nguyen-Phuc H."/>
            <person name="Mago R."/>
            <person name="Raley C."/>
            <person name="Miller M.E."/>
            <person name="Silverstein K.A.T."/>
            <person name="Henningsen E."/>
            <person name="Hirsch C.D."/>
            <person name="Visser B."/>
            <person name="Pretorius Z.A."/>
            <person name="Steffenson B.J."/>
            <person name="Schwessinger B."/>
            <person name="Dodds P.N."/>
            <person name="Figueroa M."/>
        </authorList>
    </citation>
    <scope>NUCLEOTIDE SEQUENCE [LARGE SCALE GENOMIC DNA]</scope>
    <source>
        <strain evidence="3 4">Ug99</strain>
    </source>
</reference>